<proteinExistence type="predicted"/>
<dbReference type="InterPro" id="IPR036895">
    <property type="entry name" value="Uracil-DNA_glycosylase-like_sf"/>
</dbReference>
<dbReference type="InterPro" id="IPR005122">
    <property type="entry name" value="Uracil-DNA_glycosylase-like"/>
</dbReference>
<dbReference type="RefSeq" id="WP_235786788.1">
    <property type="nucleotide sequence ID" value="NZ_BBJM01000007.1"/>
</dbReference>
<dbReference type="AlphaFoldDB" id="A0A081BHE8"/>
<dbReference type="STRING" id="1291743.LOSG293_070050"/>
<dbReference type="SUPFAM" id="SSF52141">
    <property type="entry name" value="Uracil-DNA glycosylase-like"/>
    <property type="match status" value="1"/>
</dbReference>
<evidence type="ECO:0000313" key="2">
    <source>
        <dbReference type="EMBL" id="GAK47466.1"/>
    </source>
</evidence>
<dbReference type="eggNOG" id="COG1573">
    <property type="taxonomic scope" value="Bacteria"/>
</dbReference>
<evidence type="ECO:0000313" key="3">
    <source>
        <dbReference type="Proteomes" id="UP000028700"/>
    </source>
</evidence>
<dbReference type="Gene3D" id="3.40.470.10">
    <property type="entry name" value="Uracil-DNA glycosylase-like domain"/>
    <property type="match status" value="1"/>
</dbReference>
<evidence type="ECO:0000259" key="1">
    <source>
        <dbReference type="Pfam" id="PF03167"/>
    </source>
</evidence>
<accession>A0A081BHE8</accession>
<sequence length="216" mass="24620">MNDLELQELNQRYDQMQLEFGDPQFRSVYGAGDSQQPDTMFVFMNPTGRNVSTHADWLGMRAPWIGTKPIWRLFIRLGLLNEQTGTAIEAKHPQDWTPEFADAVYQDVTQHHYFMTNLAKCTFAGTIPVSNLIFREYLETLKQEVEIVQPKQIIAFGNQVSSILLGKSLSVSTTRQQPFDLQVGGHYYPVYPTYYPVGNGARNADKAIEDLMAILH</sequence>
<gene>
    <name evidence="2" type="ORF">LOSG293_070050</name>
</gene>
<keyword evidence="3" id="KW-1185">Reference proteome</keyword>
<comment type="caution">
    <text evidence="2">The sequence shown here is derived from an EMBL/GenBank/DDBJ whole genome shotgun (WGS) entry which is preliminary data.</text>
</comment>
<dbReference type="Pfam" id="PF03167">
    <property type="entry name" value="UDG"/>
    <property type="match status" value="1"/>
</dbReference>
<reference evidence="2" key="1">
    <citation type="journal article" date="2014" name="Genome Announc.">
        <title>Draft Genome Sequence of Lactobacillus oryzae Strain SG293T.</title>
        <authorList>
            <person name="Tanizawa Y."/>
            <person name="Fujisawa T."/>
            <person name="Mochizuki T."/>
            <person name="Kaminuma E."/>
            <person name="Nakamura Y."/>
            <person name="Tohno M."/>
        </authorList>
    </citation>
    <scope>NUCLEOTIDE SEQUENCE [LARGE SCALE GENOMIC DNA]</scope>
    <source>
        <strain evidence="2">SG293</strain>
    </source>
</reference>
<feature type="domain" description="Uracil-DNA glycosylase-like" evidence="1">
    <location>
        <begin position="103"/>
        <end position="198"/>
    </location>
</feature>
<protein>
    <recommendedName>
        <fullName evidence="1">Uracil-DNA glycosylase-like domain-containing protein</fullName>
    </recommendedName>
</protein>
<dbReference type="Proteomes" id="UP000028700">
    <property type="component" value="Unassembled WGS sequence"/>
</dbReference>
<dbReference type="EMBL" id="BBJM01000007">
    <property type="protein sequence ID" value="GAK47466.1"/>
    <property type="molecule type" value="Genomic_DNA"/>
</dbReference>
<name>A0A081BHE8_9LACO</name>
<organism evidence="2 3">
    <name type="scientific">Secundilactobacillus oryzae JCM 18671</name>
    <dbReference type="NCBI Taxonomy" id="1291743"/>
    <lineage>
        <taxon>Bacteria</taxon>
        <taxon>Bacillati</taxon>
        <taxon>Bacillota</taxon>
        <taxon>Bacilli</taxon>
        <taxon>Lactobacillales</taxon>
        <taxon>Lactobacillaceae</taxon>
        <taxon>Secundilactobacillus</taxon>
    </lineage>
</organism>